<dbReference type="EMBL" id="JABCIY010000036">
    <property type="protein sequence ID" value="KAF7195832.1"/>
    <property type="molecule type" value="Genomic_DNA"/>
</dbReference>
<keyword evidence="3" id="KW-0560">Oxidoreductase</keyword>
<dbReference type="GO" id="GO:0003959">
    <property type="term" value="F:NADPH dehydrogenase activity"/>
    <property type="evidence" value="ECO:0007669"/>
    <property type="project" value="TreeGrafter"/>
</dbReference>
<dbReference type="GO" id="GO:0016628">
    <property type="term" value="F:oxidoreductase activity, acting on the CH-CH group of donors, NAD or NADP as acceptor"/>
    <property type="evidence" value="ECO:0007669"/>
    <property type="project" value="UniProtKB-ARBA"/>
</dbReference>
<dbReference type="FunFam" id="3.20.20.70:FF:000059">
    <property type="entry name" value="N-ethylmaleimide reductase, FMN-linked"/>
    <property type="match status" value="1"/>
</dbReference>
<feature type="domain" description="NADH:flavin oxidoreductase/NADH oxidase N-terminal" evidence="4">
    <location>
        <begin position="17"/>
        <end position="379"/>
    </location>
</feature>
<dbReference type="Gene3D" id="3.20.20.70">
    <property type="entry name" value="Aldolase class I"/>
    <property type="match status" value="1"/>
</dbReference>
<gene>
    <name evidence="5" type="ORF">HII31_02849</name>
</gene>
<evidence type="ECO:0000256" key="2">
    <source>
        <dbReference type="ARBA" id="ARBA00005979"/>
    </source>
</evidence>
<dbReference type="Pfam" id="PF00724">
    <property type="entry name" value="Oxidored_FMN"/>
    <property type="match status" value="1"/>
</dbReference>
<name>A0A8H6RS36_9PEZI</name>
<dbReference type="PANTHER" id="PTHR22893:SF129">
    <property type="entry name" value="FLAVIN OXIDOREDUCTASE HXNT"/>
    <property type="match status" value="1"/>
</dbReference>
<evidence type="ECO:0000256" key="1">
    <source>
        <dbReference type="ARBA" id="ARBA00001917"/>
    </source>
</evidence>
<dbReference type="PANTHER" id="PTHR22893">
    <property type="entry name" value="NADH OXIDOREDUCTASE-RELATED"/>
    <property type="match status" value="1"/>
</dbReference>
<dbReference type="Proteomes" id="UP000660729">
    <property type="component" value="Unassembled WGS sequence"/>
</dbReference>
<dbReference type="InterPro" id="IPR001155">
    <property type="entry name" value="OxRdtase_FMN_N"/>
</dbReference>
<dbReference type="AlphaFoldDB" id="A0A8H6RS36"/>
<organism evidence="5 6">
    <name type="scientific">Pseudocercospora fuligena</name>
    <dbReference type="NCBI Taxonomy" id="685502"/>
    <lineage>
        <taxon>Eukaryota</taxon>
        <taxon>Fungi</taxon>
        <taxon>Dikarya</taxon>
        <taxon>Ascomycota</taxon>
        <taxon>Pezizomycotina</taxon>
        <taxon>Dothideomycetes</taxon>
        <taxon>Dothideomycetidae</taxon>
        <taxon>Mycosphaerellales</taxon>
        <taxon>Mycosphaerellaceae</taxon>
        <taxon>Pseudocercospora</taxon>
    </lineage>
</organism>
<dbReference type="SUPFAM" id="SSF51395">
    <property type="entry name" value="FMN-linked oxidoreductases"/>
    <property type="match status" value="1"/>
</dbReference>
<evidence type="ECO:0000259" key="4">
    <source>
        <dbReference type="Pfam" id="PF00724"/>
    </source>
</evidence>
<evidence type="ECO:0000313" key="6">
    <source>
        <dbReference type="Proteomes" id="UP000660729"/>
    </source>
</evidence>
<dbReference type="CDD" id="cd02933">
    <property type="entry name" value="OYE_like_FMN"/>
    <property type="match status" value="1"/>
</dbReference>
<comment type="similarity">
    <text evidence="2">Belongs to the NADH:flavin oxidoreductase/NADH oxidase family.</text>
</comment>
<protein>
    <submittedName>
        <fullName evidence="5">Flavin oxidoreductase hxnT</fullName>
    </submittedName>
</protein>
<dbReference type="InterPro" id="IPR013785">
    <property type="entry name" value="Aldolase_TIM"/>
</dbReference>
<comment type="cofactor">
    <cofactor evidence="1">
        <name>FMN</name>
        <dbReference type="ChEBI" id="CHEBI:58210"/>
    </cofactor>
</comment>
<sequence length="406" mass="44699">MPSAVTPPPHQPLKGTKLFEPVKLGRFQLEHRIAQAPLTRMRAVKESDGIFVPGDLALEYYSQRANKGGLQLTEATDIEHYAGGYPGVPGIFTESQIKGWRRITDAVHAKGGFIFSQLWHTGRASPPSFRNGQQAISSGNIPISGNALDGTKYSDNPPRPATVEEIKALTASFAQAAKNAIEAGFDGVEIHAANGYLLDQFLHDNINNRTDAYGGSIENRCRFPLEVIQAVSEAIGSDRVGIRLAPLSYFQDTKDSDPIKHWSYLCEQIIDLPEQLRPAYVHSVEPRFDEVLDEQAKLDALSAYDAKVPEITRKTAISLDPFRQILQKGGVKFLAAGNFNRDNALPKLEADAADVIIFGRWFIANPDLPRRLADGLELNAYDRDTFYGADPPSKGYVDYPFFGVAA</sequence>
<evidence type="ECO:0000256" key="3">
    <source>
        <dbReference type="ARBA" id="ARBA00023002"/>
    </source>
</evidence>
<keyword evidence="6" id="KW-1185">Reference proteome</keyword>
<comment type="caution">
    <text evidence="5">The sequence shown here is derived from an EMBL/GenBank/DDBJ whole genome shotgun (WGS) entry which is preliminary data.</text>
</comment>
<dbReference type="OrthoDB" id="276546at2759"/>
<accession>A0A8H6RS36</accession>
<dbReference type="GO" id="GO:0010181">
    <property type="term" value="F:FMN binding"/>
    <property type="evidence" value="ECO:0007669"/>
    <property type="project" value="InterPro"/>
</dbReference>
<reference evidence="5" key="1">
    <citation type="submission" date="2020-04" db="EMBL/GenBank/DDBJ databases">
        <title>Draft genome resource of the tomato pathogen Pseudocercospora fuligena.</title>
        <authorList>
            <person name="Zaccaron A."/>
        </authorList>
    </citation>
    <scope>NUCLEOTIDE SEQUENCE</scope>
    <source>
        <strain evidence="5">PF001</strain>
    </source>
</reference>
<dbReference type="GO" id="GO:0005829">
    <property type="term" value="C:cytosol"/>
    <property type="evidence" value="ECO:0007669"/>
    <property type="project" value="UniProtKB-ARBA"/>
</dbReference>
<proteinExistence type="inferred from homology"/>
<dbReference type="InterPro" id="IPR045247">
    <property type="entry name" value="Oye-like"/>
</dbReference>
<evidence type="ECO:0000313" key="5">
    <source>
        <dbReference type="EMBL" id="KAF7195832.1"/>
    </source>
</evidence>